<proteinExistence type="predicted"/>
<gene>
    <name evidence="1" type="ORF">LCGC14_1750090</name>
</gene>
<name>A0A0F9H484_9ZZZZ</name>
<sequence>MRWINMVKKRLIGNFKKVVATKGMTKTYWLLRRIDLLKLLELQKELEILRKEQYYIYTDDKGSFFNSSINMSELIY</sequence>
<organism evidence="1">
    <name type="scientific">marine sediment metagenome</name>
    <dbReference type="NCBI Taxonomy" id="412755"/>
    <lineage>
        <taxon>unclassified sequences</taxon>
        <taxon>metagenomes</taxon>
        <taxon>ecological metagenomes</taxon>
    </lineage>
</organism>
<accession>A0A0F9H484</accession>
<protein>
    <submittedName>
        <fullName evidence="1">Uncharacterized protein</fullName>
    </submittedName>
</protein>
<evidence type="ECO:0000313" key="1">
    <source>
        <dbReference type="EMBL" id="KKM05839.1"/>
    </source>
</evidence>
<comment type="caution">
    <text evidence="1">The sequence shown here is derived from an EMBL/GenBank/DDBJ whole genome shotgun (WGS) entry which is preliminary data.</text>
</comment>
<dbReference type="EMBL" id="LAZR01016131">
    <property type="protein sequence ID" value="KKM05839.1"/>
    <property type="molecule type" value="Genomic_DNA"/>
</dbReference>
<reference evidence="1" key="1">
    <citation type="journal article" date="2015" name="Nature">
        <title>Complex archaea that bridge the gap between prokaryotes and eukaryotes.</title>
        <authorList>
            <person name="Spang A."/>
            <person name="Saw J.H."/>
            <person name="Jorgensen S.L."/>
            <person name="Zaremba-Niedzwiedzka K."/>
            <person name="Martijn J."/>
            <person name="Lind A.E."/>
            <person name="van Eijk R."/>
            <person name="Schleper C."/>
            <person name="Guy L."/>
            <person name="Ettema T.J."/>
        </authorList>
    </citation>
    <scope>NUCLEOTIDE SEQUENCE</scope>
</reference>
<dbReference type="AlphaFoldDB" id="A0A0F9H484"/>